<dbReference type="AlphaFoldDB" id="H1XUR0"/>
<dbReference type="KEGG" id="caby:Cabys_761"/>
<comment type="similarity">
    <text evidence="2">Belongs to the LemA family.</text>
</comment>
<dbReference type="GO" id="GO:0016020">
    <property type="term" value="C:membrane"/>
    <property type="evidence" value="ECO:0007669"/>
    <property type="project" value="UniProtKB-SubCell"/>
</dbReference>
<accession>H1XUR0</accession>
<sequence length="203" mass="22880" precursor="true">MKRGCLIGLIVALVVVVIFALSMFVTVKNYYNSFIALEENVNQAWAQVENVYQRRADLIPNLVEVVKGYASHERETLQAVVEARSKVGGQINIGPEVLNNPQAFARFQQAQDALSSALQRLMVVVERYPNLKADQRFADLQAQLEGTENRIAVERRRFNEAVQAYNTAIRKFPANIIASMFGFQPKVYFKAQVGADKVPEVKF</sequence>
<dbReference type="eggNOG" id="COG1704">
    <property type="taxonomic scope" value="Bacteria"/>
</dbReference>
<evidence type="ECO:0000256" key="5">
    <source>
        <dbReference type="ARBA" id="ARBA00023136"/>
    </source>
</evidence>
<dbReference type="OrthoDB" id="9804152at2"/>
<keyword evidence="6" id="KW-0175">Coiled coil</keyword>
<evidence type="ECO:0000313" key="9">
    <source>
        <dbReference type="Proteomes" id="UP000004671"/>
    </source>
</evidence>
<dbReference type="PANTHER" id="PTHR34478">
    <property type="entry name" value="PROTEIN LEMA"/>
    <property type="match status" value="1"/>
</dbReference>
<dbReference type="HOGENOM" id="CLU_056714_0_0_0"/>
<dbReference type="InterPro" id="IPR023353">
    <property type="entry name" value="LemA-like_dom_sf"/>
</dbReference>
<dbReference type="InParanoid" id="H1XUR0"/>
<evidence type="ECO:0000256" key="1">
    <source>
        <dbReference type="ARBA" id="ARBA00004167"/>
    </source>
</evidence>
<proteinExistence type="inferred from homology"/>
<comment type="subcellular location">
    <subcellularLocation>
        <location evidence="1">Membrane</location>
        <topology evidence="1">Single-pass membrane protein</topology>
    </subcellularLocation>
</comment>
<dbReference type="Pfam" id="PF04011">
    <property type="entry name" value="LemA"/>
    <property type="match status" value="1"/>
</dbReference>
<dbReference type="PANTHER" id="PTHR34478:SF2">
    <property type="entry name" value="MEMBRANE PROTEIN"/>
    <property type="match status" value="1"/>
</dbReference>
<dbReference type="Proteomes" id="UP000183868">
    <property type="component" value="Chromosome"/>
</dbReference>
<dbReference type="EMBL" id="CM001402">
    <property type="protein sequence ID" value="EHO41609.1"/>
    <property type="molecule type" value="Genomic_DNA"/>
</dbReference>
<dbReference type="RefSeq" id="WP_006928774.1">
    <property type="nucleotide sequence ID" value="NZ_CM001402.1"/>
</dbReference>
<gene>
    <name evidence="7" type="primary">lemA</name>
    <name evidence="7" type="ORF">Cabys_761</name>
    <name evidence="8" type="ORF">Calab_1996</name>
</gene>
<feature type="coiled-coil region" evidence="6">
    <location>
        <begin position="130"/>
        <end position="157"/>
    </location>
</feature>
<reference evidence="8 9" key="1">
    <citation type="submission" date="2011-09" db="EMBL/GenBank/DDBJ databases">
        <title>The permanent draft genome of Caldithrix abyssi DSM 13497.</title>
        <authorList>
            <consortium name="US DOE Joint Genome Institute (JGI-PGF)"/>
            <person name="Lucas S."/>
            <person name="Han J."/>
            <person name="Lapidus A."/>
            <person name="Bruce D."/>
            <person name="Goodwin L."/>
            <person name="Pitluck S."/>
            <person name="Peters L."/>
            <person name="Kyrpides N."/>
            <person name="Mavromatis K."/>
            <person name="Ivanova N."/>
            <person name="Mikhailova N."/>
            <person name="Chertkov O."/>
            <person name="Detter J.C."/>
            <person name="Tapia R."/>
            <person name="Han C."/>
            <person name="Land M."/>
            <person name="Hauser L."/>
            <person name="Markowitz V."/>
            <person name="Cheng J.-F."/>
            <person name="Hugenholtz P."/>
            <person name="Woyke T."/>
            <person name="Wu D."/>
            <person name="Spring S."/>
            <person name="Brambilla E."/>
            <person name="Klenk H.-P."/>
            <person name="Eisen J.A."/>
        </authorList>
    </citation>
    <scope>NUCLEOTIDE SEQUENCE [LARGE SCALE GENOMIC DNA]</scope>
    <source>
        <strain evidence="8 9">DSM 13497</strain>
    </source>
</reference>
<dbReference type="Proteomes" id="UP000004671">
    <property type="component" value="Chromosome"/>
</dbReference>
<evidence type="ECO:0000256" key="2">
    <source>
        <dbReference type="ARBA" id="ARBA00008854"/>
    </source>
</evidence>
<name>H1XUR0_CALAY</name>
<protein>
    <submittedName>
        <fullName evidence="8">LemA family protein</fullName>
    </submittedName>
    <submittedName>
        <fullName evidence="7">LemA protein</fullName>
    </submittedName>
</protein>
<dbReference type="EMBL" id="CP018099">
    <property type="protein sequence ID" value="APF17512.1"/>
    <property type="molecule type" value="Genomic_DNA"/>
</dbReference>
<evidence type="ECO:0000313" key="7">
    <source>
        <dbReference type="EMBL" id="APF17512.1"/>
    </source>
</evidence>
<organism evidence="8 9">
    <name type="scientific">Caldithrix abyssi DSM 13497</name>
    <dbReference type="NCBI Taxonomy" id="880073"/>
    <lineage>
        <taxon>Bacteria</taxon>
        <taxon>Pseudomonadati</taxon>
        <taxon>Calditrichota</taxon>
        <taxon>Calditrichia</taxon>
        <taxon>Calditrichales</taxon>
        <taxon>Calditrichaceae</taxon>
        <taxon>Caldithrix</taxon>
    </lineage>
</organism>
<evidence type="ECO:0000313" key="10">
    <source>
        <dbReference type="Proteomes" id="UP000183868"/>
    </source>
</evidence>
<evidence type="ECO:0000256" key="4">
    <source>
        <dbReference type="ARBA" id="ARBA00022989"/>
    </source>
</evidence>
<evidence type="ECO:0000256" key="6">
    <source>
        <dbReference type="SAM" id="Coils"/>
    </source>
</evidence>
<evidence type="ECO:0000256" key="3">
    <source>
        <dbReference type="ARBA" id="ARBA00022692"/>
    </source>
</evidence>
<keyword evidence="5" id="KW-0472">Membrane</keyword>
<keyword evidence="9" id="KW-1185">Reference proteome</keyword>
<dbReference type="SUPFAM" id="SSF140478">
    <property type="entry name" value="LemA-like"/>
    <property type="match status" value="1"/>
</dbReference>
<dbReference type="STRING" id="880073.Cabys_761"/>
<dbReference type="PaxDb" id="880073-Calab_1996"/>
<keyword evidence="3" id="KW-0812">Transmembrane</keyword>
<dbReference type="Gene3D" id="1.20.1440.20">
    <property type="entry name" value="LemA-like domain"/>
    <property type="match status" value="1"/>
</dbReference>
<dbReference type="InterPro" id="IPR007156">
    <property type="entry name" value="MamQ_LemA"/>
</dbReference>
<reference evidence="7 10" key="2">
    <citation type="submission" date="2016-11" db="EMBL/GenBank/DDBJ databases">
        <title>Genomic analysis of Caldithrix abyssi and proposal of a novel bacterial phylum Caldithrichaeota.</title>
        <authorList>
            <person name="Kublanov I."/>
            <person name="Sigalova O."/>
            <person name="Gavrilov S."/>
            <person name="Lebedinsky A."/>
            <person name="Ivanova N."/>
            <person name="Daum C."/>
            <person name="Reddy T."/>
            <person name="Klenk H.P."/>
            <person name="Goker M."/>
            <person name="Reva O."/>
            <person name="Miroshnichenko M."/>
            <person name="Kyprides N."/>
            <person name="Woyke T."/>
            <person name="Gelfand M."/>
        </authorList>
    </citation>
    <scope>NUCLEOTIDE SEQUENCE [LARGE SCALE GENOMIC DNA]</scope>
    <source>
        <strain evidence="7 10">LF13</strain>
    </source>
</reference>
<keyword evidence="4" id="KW-1133">Transmembrane helix</keyword>
<evidence type="ECO:0000313" key="8">
    <source>
        <dbReference type="EMBL" id="EHO41609.1"/>
    </source>
</evidence>